<dbReference type="AlphaFoldDB" id="A0AAE0SC76"/>
<proteinExistence type="predicted"/>
<reference evidence="3" key="3">
    <citation type="submission" date="2023-05" db="EMBL/GenBank/DDBJ databases">
        <authorList>
            <person name="Smith C.H."/>
        </authorList>
    </citation>
    <scope>NUCLEOTIDE SEQUENCE</scope>
    <source>
        <strain evidence="3">CHS0354</strain>
        <tissue evidence="3">Mantle</tissue>
    </source>
</reference>
<dbReference type="PANTHER" id="PTHR10696">
    <property type="entry name" value="GAMMA-BUTYROBETAINE HYDROXYLASE-RELATED"/>
    <property type="match status" value="1"/>
</dbReference>
<gene>
    <name evidence="3" type="ORF">CHS0354_033499</name>
</gene>
<dbReference type="Gene3D" id="3.60.130.10">
    <property type="entry name" value="Clavaminate synthase-like"/>
    <property type="match status" value="1"/>
</dbReference>
<reference evidence="3" key="2">
    <citation type="journal article" date="2021" name="Genome Biol. Evol.">
        <title>Developing a high-quality reference genome for a parasitic bivalve with doubly uniparental inheritance (Bivalvia: Unionida).</title>
        <authorList>
            <person name="Smith C.H."/>
        </authorList>
    </citation>
    <scope>NUCLEOTIDE SEQUENCE</scope>
    <source>
        <strain evidence="3">CHS0354</strain>
        <tissue evidence="3">Mantle</tissue>
    </source>
</reference>
<evidence type="ECO:0000256" key="1">
    <source>
        <dbReference type="ARBA" id="ARBA00023002"/>
    </source>
</evidence>
<keyword evidence="4" id="KW-1185">Reference proteome</keyword>
<dbReference type="InterPro" id="IPR042098">
    <property type="entry name" value="TauD-like_sf"/>
</dbReference>
<dbReference type="GO" id="GO:0016491">
    <property type="term" value="F:oxidoreductase activity"/>
    <property type="evidence" value="ECO:0007669"/>
    <property type="project" value="UniProtKB-KW"/>
</dbReference>
<dbReference type="InterPro" id="IPR050411">
    <property type="entry name" value="AlphaKG_dependent_hydroxylases"/>
</dbReference>
<protein>
    <recommendedName>
        <fullName evidence="2">TauD/TfdA-like domain-containing protein</fullName>
    </recommendedName>
</protein>
<dbReference type="FunFam" id="3.60.130.10:FF:000006">
    <property type="entry name" value="Clavaminate synthase-like protein At3g21360"/>
    <property type="match status" value="1"/>
</dbReference>
<sequence length="336" mass="38521">MTAIHTDLPVRELTLETPQQKIFNEKRFPLILVPKDDQKDNQFSSIDSTVAWIKNQKKVIEDFLLEHGAILFREFPITCPEDFDNFVKGFEYEPLPYVGGAAPRTVVVGNVFTANEAPPEQLIPFHHEMAQVPTYPKILFFYCDIEPSEGGQTPLVLSNEVYKSMAECDEDFVKKLVENGVQYTRIMPQEDDPSSPIGRGWKSTYQTQDKEEAERKCKDQGTIFEWLPNGCLKTITAVLPAIREDTRTGKKTWFNSIIAAYQGWKDVRNDPQKAITFPDGSQMPEDSMKRLGEVFEEHTVAFKWKKGDIVMVDNRQVLHARRSYTPPRRILAALCK</sequence>
<dbReference type="Pfam" id="PF02668">
    <property type="entry name" value="TauD"/>
    <property type="match status" value="1"/>
</dbReference>
<dbReference type="EMBL" id="JAEAOA010001964">
    <property type="protein sequence ID" value="KAK3588655.1"/>
    <property type="molecule type" value="Genomic_DNA"/>
</dbReference>
<reference evidence="3" key="1">
    <citation type="journal article" date="2021" name="Genome Biol. Evol.">
        <title>A High-Quality Reference Genome for a Parasitic Bivalve with Doubly Uniparental Inheritance (Bivalvia: Unionida).</title>
        <authorList>
            <person name="Smith C.H."/>
        </authorList>
    </citation>
    <scope>NUCLEOTIDE SEQUENCE</scope>
    <source>
        <strain evidence="3">CHS0354</strain>
    </source>
</reference>
<dbReference type="SUPFAM" id="SSF51197">
    <property type="entry name" value="Clavaminate synthase-like"/>
    <property type="match status" value="1"/>
</dbReference>
<keyword evidence="1" id="KW-0560">Oxidoreductase</keyword>
<organism evidence="3 4">
    <name type="scientific">Potamilus streckersoni</name>
    <dbReference type="NCBI Taxonomy" id="2493646"/>
    <lineage>
        <taxon>Eukaryota</taxon>
        <taxon>Metazoa</taxon>
        <taxon>Spiralia</taxon>
        <taxon>Lophotrochozoa</taxon>
        <taxon>Mollusca</taxon>
        <taxon>Bivalvia</taxon>
        <taxon>Autobranchia</taxon>
        <taxon>Heteroconchia</taxon>
        <taxon>Palaeoheterodonta</taxon>
        <taxon>Unionida</taxon>
        <taxon>Unionoidea</taxon>
        <taxon>Unionidae</taxon>
        <taxon>Ambleminae</taxon>
        <taxon>Lampsilini</taxon>
        <taxon>Potamilus</taxon>
    </lineage>
</organism>
<dbReference type="Proteomes" id="UP001195483">
    <property type="component" value="Unassembled WGS sequence"/>
</dbReference>
<comment type="caution">
    <text evidence="3">The sequence shown here is derived from an EMBL/GenBank/DDBJ whole genome shotgun (WGS) entry which is preliminary data.</text>
</comment>
<evidence type="ECO:0000259" key="2">
    <source>
        <dbReference type="Pfam" id="PF02668"/>
    </source>
</evidence>
<dbReference type="PANTHER" id="PTHR10696:SF21">
    <property type="entry name" value="TAUD_TFDA-LIKE DOMAIN-CONTAINING PROTEIN"/>
    <property type="match status" value="1"/>
</dbReference>
<dbReference type="InterPro" id="IPR003819">
    <property type="entry name" value="TauD/TfdA-like"/>
</dbReference>
<feature type="domain" description="TauD/TfdA-like" evidence="2">
    <location>
        <begin position="49"/>
        <end position="331"/>
    </location>
</feature>
<evidence type="ECO:0000313" key="3">
    <source>
        <dbReference type="EMBL" id="KAK3588655.1"/>
    </source>
</evidence>
<name>A0AAE0SC76_9BIVA</name>
<accession>A0AAE0SC76</accession>
<evidence type="ECO:0000313" key="4">
    <source>
        <dbReference type="Proteomes" id="UP001195483"/>
    </source>
</evidence>